<dbReference type="InterPro" id="IPR010359">
    <property type="entry name" value="IrrE_HExxH"/>
</dbReference>
<dbReference type="Proteomes" id="UP000245845">
    <property type="component" value="Unassembled WGS sequence"/>
</dbReference>
<protein>
    <submittedName>
        <fullName evidence="2">Uncharacterized protein DUF955</fullName>
    </submittedName>
</protein>
<evidence type="ECO:0000313" key="3">
    <source>
        <dbReference type="Proteomes" id="UP000245845"/>
    </source>
</evidence>
<keyword evidence="3" id="KW-1185">Reference proteome</keyword>
<sequence length="153" mass="17743">MNNYETLLDEACENGLTVKEKPLISSNGRIKGKKIAIRKDIDTDAEKACTLAEELGHYHTTVGDIMDMSDAWNRKQERQARLDGYNRLIGLKGLISAFEHGYRNWHDTAQYLDVTEEYLRECIDCYRDKYGMITTVDNYWIMFIPHFGIGRIV</sequence>
<reference evidence="2 3" key="1">
    <citation type="submission" date="2018-05" db="EMBL/GenBank/DDBJ databases">
        <title>The Hungate 1000. A catalogue of reference genomes from the rumen microbiome.</title>
        <authorList>
            <person name="Kelly W."/>
        </authorList>
    </citation>
    <scope>NUCLEOTIDE SEQUENCE [LARGE SCALE GENOMIC DNA]</scope>
    <source>
        <strain evidence="2 3">NLAE-zl-C242</strain>
    </source>
</reference>
<organism evidence="2 3">
    <name type="scientific">Faecalicatena orotica</name>
    <dbReference type="NCBI Taxonomy" id="1544"/>
    <lineage>
        <taxon>Bacteria</taxon>
        <taxon>Bacillati</taxon>
        <taxon>Bacillota</taxon>
        <taxon>Clostridia</taxon>
        <taxon>Lachnospirales</taxon>
        <taxon>Lachnospiraceae</taxon>
        <taxon>Faecalicatena</taxon>
    </lineage>
</organism>
<evidence type="ECO:0000259" key="1">
    <source>
        <dbReference type="Pfam" id="PF06114"/>
    </source>
</evidence>
<dbReference type="EMBL" id="QGDL01000023">
    <property type="protein sequence ID" value="PWJ19465.1"/>
    <property type="molecule type" value="Genomic_DNA"/>
</dbReference>
<accession>A0A2Y9BP77</accession>
<proteinExistence type="predicted"/>
<gene>
    <name evidence="2" type="ORF">A8806_12354</name>
</gene>
<dbReference type="AlphaFoldDB" id="A0A2Y9BP77"/>
<name>A0A2Y9BP77_9FIRM</name>
<comment type="caution">
    <text evidence="2">The sequence shown here is derived from an EMBL/GenBank/DDBJ whole genome shotgun (WGS) entry which is preliminary data.</text>
</comment>
<evidence type="ECO:0000313" key="2">
    <source>
        <dbReference type="EMBL" id="PWJ19465.1"/>
    </source>
</evidence>
<feature type="domain" description="IrrE N-terminal-like" evidence="1">
    <location>
        <begin position="32"/>
        <end position="119"/>
    </location>
</feature>
<dbReference type="OrthoDB" id="1707128at2"/>
<dbReference type="RefSeq" id="WP_109733894.1">
    <property type="nucleotide sequence ID" value="NZ_BAAACK010000016.1"/>
</dbReference>
<dbReference type="Pfam" id="PF06114">
    <property type="entry name" value="Peptidase_M78"/>
    <property type="match status" value="1"/>
</dbReference>